<dbReference type="Pfam" id="PF00657">
    <property type="entry name" value="Lipase_GDSL"/>
    <property type="match status" value="1"/>
</dbReference>
<organism evidence="5 6">
    <name type="scientific">Aegilops tauschii subsp. strangulata</name>
    <name type="common">Goatgrass</name>
    <dbReference type="NCBI Taxonomy" id="200361"/>
    <lineage>
        <taxon>Eukaryota</taxon>
        <taxon>Viridiplantae</taxon>
        <taxon>Streptophyta</taxon>
        <taxon>Embryophyta</taxon>
        <taxon>Tracheophyta</taxon>
        <taxon>Spermatophyta</taxon>
        <taxon>Magnoliopsida</taxon>
        <taxon>Liliopsida</taxon>
        <taxon>Poales</taxon>
        <taxon>Poaceae</taxon>
        <taxon>BOP clade</taxon>
        <taxon>Pooideae</taxon>
        <taxon>Triticodae</taxon>
        <taxon>Triticeae</taxon>
        <taxon>Triticinae</taxon>
        <taxon>Aegilops</taxon>
    </lineage>
</organism>
<dbReference type="Gramene" id="AET7Gv21037400.2">
    <property type="protein sequence ID" value="AET7Gv21037400.2"/>
    <property type="gene ID" value="AET7Gv21037400"/>
</dbReference>
<evidence type="ECO:0000313" key="5">
    <source>
        <dbReference type="EnsemblPlants" id="AET7Gv21037400.2"/>
    </source>
</evidence>
<keyword evidence="4" id="KW-0732">Signal</keyword>
<name>A0A453SRA0_AEGTS</name>
<feature type="signal peptide" evidence="4">
    <location>
        <begin position="1"/>
        <end position="22"/>
    </location>
</feature>
<evidence type="ECO:0000256" key="1">
    <source>
        <dbReference type="ARBA" id="ARBA00008668"/>
    </source>
</evidence>
<dbReference type="Proteomes" id="UP000015105">
    <property type="component" value="Chromosome 7D"/>
</dbReference>
<dbReference type="InterPro" id="IPR036514">
    <property type="entry name" value="SGNH_hydro_sf"/>
</dbReference>
<reference evidence="5" key="5">
    <citation type="journal article" date="2021" name="G3 (Bethesda)">
        <title>Aegilops tauschii genome assembly Aet v5.0 features greater sequence contiguity and improved annotation.</title>
        <authorList>
            <person name="Wang L."/>
            <person name="Zhu T."/>
            <person name="Rodriguez J.C."/>
            <person name="Deal K.R."/>
            <person name="Dubcovsky J."/>
            <person name="McGuire P.E."/>
            <person name="Lux T."/>
            <person name="Spannagl M."/>
            <person name="Mayer K.F.X."/>
            <person name="Baldrich P."/>
            <person name="Meyers B.C."/>
            <person name="Huo N."/>
            <person name="Gu Y.Q."/>
            <person name="Zhou H."/>
            <person name="Devos K.M."/>
            <person name="Bennetzen J.L."/>
            <person name="Unver T."/>
            <person name="Budak H."/>
            <person name="Gulick P.J."/>
            <person name="Galiba G."/>
            <person name="Kalapos B."/>
            <person name="Nelson D.R."/>
            <person name="Li P."/>
            <person name="You F.M."/>
            <person name="Luo M.C."/>
            <person name="Dvorak J."/>
        </authorList>
    </citation>
    <scope>NUCLEOTIDE SEQUENCE [LARGE SCALE GENOMIC DNA]</scope>
    <source>
        <strain evidence="5">cv. AL8/78</strain>
    </source>
</reference>
<evidence type="ECO:0000256" key="2">
    <source>
        <dbReference type="ARBA" id="ARBA00023180"/>
    </source>
</evidence>
<reference evidence="6" key="2">
    <citation type="journal article" date="2017" name="Nat. Plants">
        <title>The Aegilops tauschii genome reveals multiple impacts of transposons.</title>
        <authorList>
            <person name="Zhao G."/>
            <person name="Zou C."/>
            <person name="Li K."/>
            <person name="Wang K."/>
            <person name="Li T."/>
            <person name="Gao L."/>
            <person name="Zhang X."/>
            <person name="Wang H."/>
            <person name="Yang Z."/>
            <person name="Liu X."/>
            <person name="Jiang W."/>
            <person name="Mao L."/>
            <person name="Kong X."/>
            <person name="Jiao Y."/>
            <person name="Jia J."/>
        </authorList>
    </citation>
    <scope>NUCLEOTIDE SEQUENCE [LARGE SCALE GENOMIC DNA]</scope>
    <source>
        <strain evidence="6">cv. AL8/78</strain>
    </source>
</reference>
<feature type="compositionally biased region" description="Low complexity" evidence="3">
    <location>
        <begin position="238"/>
        <end position="251"/>
    </location>
</feature>
<comment type="similarity">
    <text evidence="1">Belongs to the 'GDSL' lipolytic enzyme family.</text>
</comment>
<dbReference type="EnsemblPlants" id="AET7Gv21037400.2">
    <property type="protein sequence ID" value="AET7Gv21037400.2"/>
    <property type="gene ID" value="AET7Gv21037400"/>
</dbReference>
<sequence>MASSAAFFLLAVAALHVCCCRGQGRDGGAVAAIYSLGDSITDTGNLAKEAPPGAFETIKHLPYGVTFGRPTGRCSDGLLMIDFLAHDMGLPFLNPYLAKNTSFDHGVNFAVAGATAMDPADQSNRTFSLKLQLRWFKDFMKSTFDTDEEIRKRLQSSLVLVGEIGGNDYNYALFGNKSVSEVEKLIPAVVQTIIDATKVLIVPSNNFSYTYGSVEKLILCLHHRKCWTWARAESSSRATSPSAASRATSPRWPRRSSRPTTPRAASRTSTSSPQSTTRSSSEPSPASGRRTPT</sequence>
<reference evidence="5" key="4">
    <citation type="submission" date="2019-03" db="UniProtKB">
        <authorList>
            <consortium name="EnsemblPlants"/>
        </authorList>
    </citation>
    <scope>IDENTIFICATION</scope>
</reference>
<dbReference type="InterPro" id="IPR001087">
    <property type="entry name" value="GDSL"/>
</dbReference>
<evidence type="ECO:0008006" key="7">
    <source>
        <dbReference type="Google" id="ProtNLM"/>
    </source>
</evidence>
<dbReference type="PANTHER" id="PTHR22835">
    <property type="entry name" value="ZINC FINGER FYVE DOMAIN CONTAINING PROTEIN"/>
    <property type="match status" value="1"/>
</dbReference>
<protein>
    <recommendedName>
        <fullName evidence="7">GDSL esterase/lipase</fullName>
    </recommendedName>
</protein>
<keyword evidence="2" id="KW-0325">Glycoprotein</keyword>
<accession>A0A453SRA0</accession>
<dbReference type="Gene3D" id="3.40.50.1110">
    <property type="entry name" value="SGNH hydrolase"/>
    <property type="match status" value="1"/>
</dbReference>
<evidence type="ECO:0000256" key="3">
    <source>
        <dbReference type="SAM" id="MobiDB-lite"/>
    </source>
</evidence>
<reference evidence="5" key="3">
    <citation type="journal article" date="2017" name="Nature">
        <title>Genome sequence of the progenitor of the wheat D genome Aegilops tauschii.</title>
        <authorList>
            <person name="Luo M.C."/>
            <person name="Gu Y.Q."/>
            <person name="Puiu D."/>
            <person name="Wang H."/>
            <person name="Twardziok S.O."/>
            <person name="Deal K.R."/>
            <person name="Huo N."/>
            <person name="Zhu T."/>
            <person name="Wang L."/>
            <person name="Wang Y."/>
            <person name="McGuire P.E."/>
            <person name="Liu S."/>
            <person name="Long H."/>
            <person name="Ramasamy R.K."/>
            <person name="Rodriguez J.C."/>
            <person name="Van S.L."/>
            <person name="Yuan L."/>
            <person name="Wang Z."/>
            <person name="Xia Z."/>
            <person name="Xiao L."/>
            <person name="Anderson O.D."/>
            <person name="Ouyang S."/>
            <person name="Liang Y."/>
            <person name="Zimin A.V."/>
            <person name="Pertea G."/>
            <person name="Qi P."/>
            <person name="Bennetzen J.L."/>
            <person name="Dai X."/>
            <person name="Dawson M.W."/>
            <person name="Muller H.G."/>
            <person name="Kugler K."/>
            <person name="Rivarola-Duarte L."/>
            <person name="Spannagl M."/>
            <person name="Mayer K.F.X."/>
            <person name="Lu F.H."/>
            <person name="Bevan M.W."/>
            <person name="Leroy P."/>
            <person name="Li P."/>
            <person name="You F.M."/>
            <person name="Sun Q."/>
            <person name="Liu Z."/>
            <person name="Lyons E."/>
            <person name="Wicker T."/>
            <person name="Salzberg S.L."/>
            <person name="Devos K.M."/>
            <person name="Dvorak J."/>
        </authorList>
    </citation>
    <scope>NUCLEOTIDE SEQUENCE [LARGE SCALE GENOMIC DNA]</scope>
    <source>
        <strain evidence="5">cv. AL8/78</strain>
    </source>
</reference>
<feature type="compositionally biased region" description="Low complexity" evidence="3">
    <location>
        <begin position="258"/>
        <end position="287"/>
    </location>
</feature>
<evidence type="ECO:0000256" key="4">
    <source>
        <dbReference type="SAM" id="SignalP"/>
    </source>
</evidence>
<feature type="chain" id="PRO_5019081382" description="GDSL esterase/lipase" evidence="4">
    <location>
        <begin position="23"/>
        <end position="293"/>
    </location>
</feature>
<evidence type="ECO:0000313" key="6">
    <source>
        <dbReference type="Proteomes" id="UP000015105"/>
    </source>
</evidence>
<dbReference type="GO" id="GO:0016788">
    <property type="term" value="F:hydrolase activity, acting on ester bonds"/>
    <property type="evidence" value="ECO:0007669"/>
    <property type="project" value="InterPro"/>
</dbReference>
<feature type="region of interest" description="Disordered" evidence="3">
    <location>
        <begin position="238"/>
        <end position="293"/>
    </location>
</feature>
<dbReference type="AlphaFoldDB" id="A0A453SRA0"/>
<keyword evidence="6" id="KW-1185">Reference proteome</keyword>
<proteinExistence type="inferred from homology"/>
<dbReference type="PANTHER" id="PTHR22835:SF317">
    <property type="entry name" value="OS06G0694200 PROTEIN"/>
    <property type="match status" value="1"/>
</dbReference>
<reference evidence="6" key="1">
    <citation type="journal article" date="2014" name="Science">
        <title>Ancient hybridizations among the ancestral genomes of bread wheat.</title>
        <authorList>
            <consortium name="International Wheat Genome Sequencing Consortium,"/>
            <person name="Marcussen T."/>
            <person name="Sandve S.R."/>
            <person name="Heier L."/>
            <person name="Spannagl M."/>
            <person name="Pfeifer M."/>
            <person name="Jakobsen K.S."/>
            <person name="Wulff B.B."/>
            <person name="Steuernagel B."/>
            <person name="Mayer K.F."/>
            <person name="Olsen O.A."/>
        </authorList>
    </citation>
    <scope>NUCLEOTIDE SEQUENCE [LARGE SCALE GENOMIC DNA]</scope>
    <source>
        <strain evidence="6">cv. AL8/78</strain>
    </source>
</reference>